<dbReference type="Proteomes" id="UP000276232">
    <property type="component" value="Unassembled WGS sequence"/>
</dbReference>
<dbReference type="InterPro" id="IPR025327">
    <property type="entry name" value="DUF4233"/>
</dbReference>
<dbReference type="InParanoid" id="A0A3N1HU20"/>
<dbReference type="RefSeq" id="WP_158674170.1">
    <property type="nucleotide sequence ID" value="NZ_RJKN01000001.1"/>
</dbReference>
<dbReference type="Pfam" id="PF14017">
    <property type="entry name" value="DUF4233"/>
    <property type="match status" value="1"/>
</dbReference>
<organism evidence="2 3">
    <name type="scientific">Pseudokineococcus lusitanus</name>
    <dbReference type="NCBI Taxonomy" id="763993"/>
    <lineage>
        <taxon>Bacteria</taxon>
        <taxon>Bacillati</taxon>
        <taxon>Actinomycetota</taxon>
        <taxon>Actinomycetes</taxon>
        <taxon>Kineosporiales</taxon>
        <taxon>Kineosporiaceae</taxon>
        <taxon>Pseudokineococcus</taxon>
    </lineage>
</organism>
<keyword evidence="1" id="KW-0472">Membrane</keyword>
<proteinExistence type="predicted"/>
<feature type="transmembrane region" description="Helical" evidence="1">
    <location>
        <begin position="33"/>
        <end position="53"/>
    </location>
</feature>
<keyword evidence="1" id="KW-0812">Transmembrane</keyword>
<evidence type="ECO:0000313" key="2">
    <source>
        <dbReference type="EMBL" id="ROP45862.1"/>
    </source>
</evidence>
<protein>
    <submittedName>
        <fullName evidence="2">Uncharacterized protein DUF4233</fullName>
    </submittedName>
</protein>
<accession>A0A3N1HU20</accession>
<dbReference type="OrthoDB" id="3267755at2"/>
<reference evidence="2 3" key="1">
    <citation type="journal article" date="2015" name="Stand. Genomic Sci.">
        <title>Genomic Encyclopedia of Bacterial and Archaeal Type Strains, Phase III: the genomes of soil and plant-associated and newly described type strains.</title>
        <authorList>
            <person name="Whitman W.B."/>
            <person name="Woyke T."/>
            <person name="Klenk H.P."/>
            <person name="Zhou Y."/>
            <person name="Lilburn T.G."/>
            <person name="Beck B.J."/>
            <person name="De Vos P."/>
            <person name="Vandamme P."/>
            <person name="Eisen J.A."/>
            <person name="Garrity G."/>
            <person name="Hugenholtz P."/>
            <person name="Kyrpides N.C."/>
        </authorList>
    </citation>
    <scope>NUCLEOTIDE SEQUENCE [LARGE SCALE GENOMIC DNA]</scope>
    <source>
        <strain evidence="2 3">CECT 7306</strain>
    </source>
</reference>
<gene>
    <name evidence="2" type="ORF">EDC03_0472</name>
</gene>
<evidence type="ECO:0000256" key="1">
    <source>
        <dbReference type="SAM" id="Phobius"/>
    </source>
</evidence>
<keyword evidence="3" id="KW-1185">Reference proteome</keyword>
<dbReference type="AlphaFoldDB" id="A0A3N1HU20"/>
<sequence length="126" mass="13414">MTARLAASVLVLEAFLVFFAVLAASQLSSAPTGLVWGGGLGLAVVLVLASGLVRRPWGITLGWVLQVVVVLGGFVLPAMFGLGALFVAVWFGMLRLGRKVDRDRAAFVERWGHPDTWDDEAPPAAR</sequence>
<dbReference type="EMBL" id="RJKN01000001">
    <property type="protein sequence ID" value="ROP45862.1"/>
    <property type="molecule type" value="Genomic_DNA"/>
</dbReference>
<keyword evidence="1" id="KW-1133">Transmembrane helix</keyword>
<comment type="caution">
    <text evidence="2">The sequence shown here is derived from an EMBL/GenBank/DDBJ whole genome shotgun (WGS) entry which is preliminary data.</text>
</comment>
<feature type="transmembrane region" description="Helical" evidence="1">
    <location>
        <begin position="65"/>
        <end position="91"/>
    </location>
</feature>
<evidence type="ECO:0000313" key="3">
    <source>
        <dbReference type="Proteomes" id="UP000276232"/>
    </source>
</evidence>
<name>A0A3N1HU20_9ACTN</name>